<keyword evidence="2" id="KW-0217">Developmental protein</keyword>
<dbReference type="FunFam" id="1.25.40.90:FF:000037">
    <property type="entry name" value="Enhancer of ag-4 2"/>
    <property type="match status" value="1"/>
</dbReference>
<feature type="region of interest" description="Disordered" evidence="8">
    <location>
        <begin position="154"/>
        <end position="177"/>
    </location>
</feature>
<evidence type="ECO:0000256" key="3">
    <source>
        <dbReference type="ARBA" id="ARBA00022664"/>
    </source>
</evidence>
<dbReference type="Pfam" id="PF04818">
    <property type="entry name" value="CID"/>
    <property type="match status" value="1"/>
</dbReference>
<feature type="compositionally biased region" description="Polar residues" evidence="8">
    <location>
        <begin position="1347"/>
        <end position="1356"/>
    </location>
</feature>
<keyword evidence="7" id="KW-0539">Nucleus</keyword>
<evidence type="ECO:0000259" key="9">
    <source>
        <dbReference type="PROSITE" id="PS50812"/>
    </source>
</evidence>
<dbReference type="Gene3D" id="2.30.30.140">
    <property type="match status" value="1"/>
</dbReference>
<evidence type="ECO:0008006" key="13">
    <source>
        <dbReference type="Google" id="ProtNLM"/>
    </source>
</evidence>
<dbReference type="GO" id="GO:0009908">
    <property type="term" value="P:flower development"/>
    <property type="evidence" value="ECO:0007669"/>
    <property type="project" value="UniProtKB-KW"/>
</dbReference>
<dbReference type="GO" id="GO:0005634">
    <property type="term" value="C:nucleus"/>
    <property type="evidence" value="ECO:0007669"/>
    <property type="project" value="UniProtKB-SubCell"/>
</dbReference>
<sequence length="1613" mass="176387">MAPGRKRGANRNKAKNQLSLGDLVLAKVKGFPAWPAKISRPEDWERGPDPRKYFVQFFGTAEIAFVAPADIQAFTNETKNKLSARCQSKTVKGKAISDFARAVNEICKAFEDLQQKNSDECKGEEIPLVEGGEVDLNDQVEAVEHKEGVCKEDLGDEVSVSEECPHGEGESVSKDVKPIVSCNAKQVSPTISGKENNASNDGIHLQKHETHKTDNASPIDEESGCRDEDGKETGDSQLKKVESISGKSEAGSDHASASDADPSTSLADDSSPTLAVAIGTKRCSSGQKAVTNGDRNKKVVAVPEKKRQGMVEVQNKKHSAVSPSENDNLNGDVDVTESREHLKDGGKRKTAPCSSLKGKSPGSVKYDPDISSSWKKDKSLIKAKKHDMPARKTSGSRDVGNEIIVKSKKEGKDGLLSSGDRREKNAEPRDRKHRLDTAEDLHSAKRPKRAEVNTTPAAKKSIVERRKKDSPGVVGNKGIPQHTDVKKPSSGKKAEEHSKSRTEMRNVGSTLPNDEDVLPLSKRRRRAVEVMSDSDKKEMSRINNVRSPTVQVHSRRRALLRLDDDEDEDEKVNKIKTPTHVESTKQFAGVKVESSDLARPTNLSEDVKPSNETSSPSASETEEKKLKKAKPLHVTPSPGKLGHQKSVLKEENSCPTTPKTSLGSVAEAKELELRPIKPQVRPCGSSQAGSNKGSAQASLKRSSNQVVSQKHRPTSSSETSRITSNVRVKVESTTDTDAFLERLEAAKEDKTAITLLDSKFEDSVTSMKNLIAAAQAKRKQAHLQSFSHDNLLPSFISSGSLLQGRSPGPGLAVGSSIIVQTDANGYYSHSAIGSPHSRQFTSQHQLAPEDVEEGGVSSGNRAPVESLSGCTEAAVARDAFEGMIETLSRTKDSIGRATRHAIDCAKHGIASEIVEILIRKLENEPSFHRRVDLFFLVDSITQISHSQKGIAGSSYIPSVQAALPRLLGAAVPAGAKENRRHCVKVLRLWLERKILPESVLRRYMEDFGFPNDDMITGISHRRPSRTERAIDDPIREMEGMLVDEYGSNATFELPGFLSSSVFEDEDEFPSSMLKELGDKISLDVAGFTEGLEQGAVSPNDRRHLILKDVDGELEMEDVSGSPKNERNTARNGSSNSESRQLNSDCTLKVTTDSPNEIPPLPFGSPPLPLDSPPPLPPLPPSSPPPPPPPPSPPPHHLSSQPPLPFQPVPVPVPPQTLLPPQSLPPQPSFTYPPSVPPQSTIPAPQPSMPPQPSFPPPHSLSSCSPPVPYHPPPPQENWRPPSGNHVHQTAGITPHPGNVRNVVRNEMFPQQSSSTVQPGSCRPHDDSGFSSSRPFEYGHNDMYPVPQASQPNQQFRPPSTPYPHRPYPPIPPAQTPPNHFSYPQPSGQHQEQHIYPRPYPLPPLPNGQRPYGMDEQRRIPSGDFNADNQHGMWVGGGRNPTCPGPPFVPEGYFRPPIDRPPNNMGYQHPIHNPRPFGAPMPGHGATQMLPFVPIEVGNSCATEWQKGSWHLSENGQQTLKKTVLHLEEVLGRNVYIVFFFPDRQTAATDRHGIRILVGEKSCVLFVANGVVVQSSCGVNCWKCNRPNLWFWWLVLLRKSTQLGSYERVVPSTI</sequence>
<feature type="compositionally biased region" description="Polar residues" evidence="8">
    <location>
        <begin position="653"/>
        <end position="663"/>
    </location>
</feature>
<dbReference type="Proteomes" id="UP001202328">
    <property type="component" value="Unassembled WGS sequence"/>
</dbReference>
<evidence type="ECO:0000259" key="10">
    <source>
        <dbReference type="PROSITE" id="PS51391"/>
    </source>
</evidence>
<feature type="compositionally biased region" description="Pro residues" evidence="8">
    <location>
        <begin position="1265"/>
        <end position="1275"/>
    </location>
</feature>
<feature type="compositionally biased region" description="Basic and acidic residues" evidence="8">
    <location>
        <begin position="483"/>
        <end position="504"/>
    </location>
</feature>
<feature type="region of interest" description="Disordered" evidence="8">
    <location>
        <begin position="841"/>
        <end position="864"/>
    </location>
</feature>
<feature type="compositionally biased region" description="Pro residues" evidence="8">
    <location>
        <begin position="1243"/>
        <end position="1258"/>
    </location>
</feature>
<protein>
    <recommendedName>
        <fullName evidence="13">ENHANCER OF AG-4 protein 2</fullName>
    </recommendedName>
</protein>
<feature type="compositionally biased region" description="Polar residues" evidence="8">
    <location>
        <begin position="1129"/>
        <end position="1154"/>
    </location>
</feature>
<feature type="compositionally biased region" description="Pro residues" evidence="8">
    <location>
        <begin position="1358"/>
        <end position="1375"/>
    </location>
</feature>
<comment type="caution">
    <text evidence="11">The sequence shown here is derived from an EMBL/GenBank/DDBJ whole genome shotgun (WGS) entry which is preliminary data.</text>
</comment>
<feature type="region of interest" description="Disordered" evidence="8">
    <location>
        <begin position="207"/>
        <end position="722"/>
    </location>
</feature>
<name>A0AAD4XLU5_9MAGN</name>
<feature type="compositionally biased region" description="Basic and acidic residues" evidence="8">
    <location>
        <begin position="223"/>
        <end position="242"/>
    </location>
</feature>
<feature type="region of interest" description="Disordered" evidence="8">
    <location>
        <begin position="1113"/>
        <end position="1392"/>
    </location>
</feature>
<dbReference type="InterPro" id="IPR000313">
    <property type="entry name" value="PWWP_dom"/>
</dbReference>
<evidence type="ECO:0000256" key="5">
    <source>
        <dbReference type="ARBA" id="ARBA00023089"/>
    </source>
</evidence>
<dbReference type="SUPFAM" id="SSF63748">
    <property type="entry name" value="Tudor/PWWP/MBT"/>
    <property type="match status" value="1"/>
</dbReference>
<keyword evidence="5" id="KW-0287">Flowering</keyword>
<dbReference type="Pfam" id="PF00855">
    <property type="entry name" value="PWWP"/>
    <property type="match status" value="1"/>
</dbReference>
<proteinExistence type="predicted"/>
<feature type="compositionally biased region" description="Pro residues" evidence="8">
    <location>
        <begin position="1156"/>
        <end position="1227"/>
    </location>
</feature>
<feature type="compositionally biased region" description="Basic and acidic residues" evidence="8">
    <location>
        <begin position="461"/>
        <end position="470"/>
    </location>
</feature>
<feature type="compositionally biased region" description="Low complexity" evidence="8">
    <location>
        <begin position="610"/>
        <end position="619"/>
    </location>
</feature>
<feature type="domain" description="CID" evidence="10">
    <location>
        <begin position="872"/>
        <end position="1011"/>
    </location>
</feature>
<dbReference type="InterPro" id="IPR006569">
    <property type="entry name" value="CID_dom"/>
</dbReference>
<evidence type="ECO:0000256" key="1">
    <source>
        <dbReference type="ARBA" id="ARBA00004123"/>
    </source>
</evidence>
<keyword evidence="3" id="KW-0507">mRNA processing</keyword>
<feature type="compositionally biased region" description="Polar residues" evidence="8">
    <location>
        <begin position="541"/>
        <end position="552"/>
    </location>
</feature>
<evidence type="ECO:0000256" key="7">
    <source>
        <dbReference type="ARBA" id="ARBA00023242"/>
    </source>
</evidence>
<keyword evidence="4" id="KW-0805">Transcription regulation</keyword>
<feature type="compositionally biased region" description="Polar residues" evidence="8">
    <location>
        <begin position="1308"/>
        <end position="1318"/>
    </location>
</feature>
<dbReference type="PANTHER" id="PTHR12550">
    <property type="entry name" value="HEPATOMA-DERIVED GROWTH FACTOR-RELATED"/>
    <property type="match status" value="1"/>
</dbReference>
<feature type="compositionally biased region" description="Low complexity" evidence="8">
    <location>
        <begin position="253"/>
        <end position="271"/>
    </location>
</feature>
<evidence type="ECO:0000313" key="11">
    <source>
        <dbReference type="EMBL" id="KAI3922889.1"/>
    </source>
</evidence>
<feature type="compositionally biased region" description="Basic and acidic residues" evidence="8">
    <location>
        <begin position="163"/>
        <end position="177"/>
    </location>
</feature>
<organism evidence="11 12">
    <name type="scientific">Papaver atlanticum</name>
    <dbReference type="NCBI Taxonomy" id="357466"/>
    <lineage>
        <taxon>Eukaryota</taxon>
        <taxon>Viridiplantae</taxon>
        <taxon>Streptophyta</taxon>
        <taxon>Embryophyta</taxon>
        <taxon>Tracheophyta</taxon>
        <taxon>Spermatophyta</taxon>
        <taxon>Magnoliopsida</taxon>
        <taxon>Ranunculales</taxon>
        <taxon>Papaveraceae</taxon>
        <taxon>Papaveroideae</taxon>
        <taxon>Papaver</taxon>
    </lineage>
</organism>
<dbReference type="SMART" id="SM00582">
    <property type="entry name" value="RPR"/>
    <property type="match status" value="1"/>
</dbReference>
<feature type="domain" description="PWWP" evidence="9">
    <location>
        <begin position="20"/>
        <end position="77"/>
    </location>
</feature>
<dbReference type="GO" id="GO:0006397">
    <property type="term" value="P:mRNA processing"/>
    <property type="evidence" value="ECO:0007669"/>
    <property type="project" value="UniProtKB-KW"/>
</dbReference>
<dbReference type="EMBL" id="JAJJMB010008592">
    <property type="protein sequence ID" value="KAI3922889.1"/>
    <property type="molecule type" value="Genomic_DNA"/>
</dbReference>
<evidence type="ECO:0000256" key="8">
    <source>
        <dbReference type="SAM" id="MobiDB-lite"/>
    </source>
</evidence>
<keyword evidence="12" id="KW-1185">Reference proteome</keyword>
<feature type="compositionally biased region" description="Basic and acidic residues" evidence="8">
    <location>
        <begin position="374"/>
        <end position="390"/>
    </location>
</feature>
<evidence type="ECO:0000256" key="4">
    <source>
        <dbReference type="ARBA" id="ARBA00023015"/>
    </source>
</evidence>
<dbReference type="PROSITE" id="PS51391">
    <property type="entry name" value="CID"/>
    <property type="match status" value="1"/>
</dbReference>
<feature type="compositionally biased region" description="Basic and acidic residues" evidence="8">
    <location>
        <begin position="336"/>
        <end position="347"/>
    </location>
</feature>
<gene>
    <name evidence="11" type="ORF">MKW98_007020</name>
</gene>
<feature type="compositionally biased region" description="Polar residues" evidence="8">
    <location>
        <begin position="684"/>
        <end position="722"/>
    </location>
</feature>
<accession>A0AAD4XLU5</accession>
<evidence type="ECO:0000313" key="12">
    <source>
        <dbReference type="Proteomes" id="UP001202328"/>
    </source>
</evidence>
<dbReference type="PANTHER" id="PTHR12550:SF70">
    <property type="entry name" value="JIL-1 ANCHORING AND STABILIZING PROTEIN, ISOFORM A"/>
    <property type="match status" value="1"/>
</dbReference>
<dbReference type="Gene3D" id="1.25.40.90">
    <property type="match status" value="1"/>
</dbReference>
<feature type="compositionally biased region" description="Basic and acidic residues" evidence="8">
    <location>
        <begin position="405"/>
        <end position="443"/>
    </location>
</feature>
<evidence type="ECO:0000256" key="6">
    <source>
        <dbReference type="ARBA" id="ARBA00023163"/>
    </source>
</evidence>
<keyword evidence="6" id="KW-0804">Transcription</keyword>
<dbReference type="SMART" id="SM00293">
    <property type="entry name" value="PWWP"/>
    <property type="match status" value="1"/>
</dbReference>
<dbReference type="InterPro" id="IPR008942">
    <property type="entry name" value="ENTH_VHS"/>
</dbReference>
<reference evidence="11" key="1">
    <citation type="submission" date="2022-04" db="EMBL/GenBank/DDBJ databases">
        <title>A functionally conserved STORR gene fusion in Papaver species that diverged 16.8 million years ago.</title>
        <authorList>
            <person name="Catania T."/>
        </authorList>
    </citation>
    <scope>NUCLEOTIDE SEQUENCE</scope>
    <source>
        <strain evidence="11">S-188037</strain>
    </source>
</reference>
<comment type="subcellular location">
    <subcellularLocation>
        <location evidence="1">Nucleus</location>
    </subcellularLocation>
</comment>
<evidence type="ECO:0000256" key="2">
    <source>
        <dbReference type="ARBA" id="ARBA00022473"/>
    </source>
</evidence>
<dbReference type="PROSITE" id="PS50812">
    <property type="entry name" value="PWWP"/>
    <property type="match status" value="1"/>
</dbReference>